<evidence type="ECO:0000256" key="1">
    <source>
        <dbReference type="SAM" id="MobiDB-lite"/>
    </source>
</evidence>
<organism evidence="3 6">
    <name type="scientific">Didymodactylos carnosus</name>
    <dbReference type="NCBI Taxonomy" id="1234261"/>
    <lineage>
        <taxon>Eukaryota</taxon>
        <taxon>Metazoa</taxon>
        <taxon>Spiralia</taxon>
        <taxon>Gnathifera</taxon>
        <taxon>Rotifera</taxon>
        <taxon>Eurotatoria</taxon>
        <taxon>Bdelloidea</taxon>
        <taxon>Philodinida</taxon>
        <taxon>Philodinidae</taxon>
        <taxon>Didymodactylos</taxon>
    </lineage>
</organism>
<dbReference type="Proteomes" id="UP000681722">
    <property type="component" value="Unassembled WGS sequence"/>
</dbReference>
<protein>
    <submittedName>
        <fullName evidence="3">Uncharacterized protein</fullName>
    </submittedName>
</protein>
<feature type="region of interest" description="Disordered" evidence="1">
    <location>
        <begin position="1"/>
        <end position="74"/>
    </location>
</feature>
<dbReference type="EMBL" id="CAJOBA010044791">
    <property type="protein sequence ID" value="CAF4168643.1"/>
    <property type="molecule type" value="Genomic_DNA"/>
</dbReference>
<comment type="caution">
    <text evidence="3">The sequence shown here is derived from an EMBL/GenBank/DDBJ whole genome shotgun (WGS) entry which is preliminary data.</text>
</comment>
<dbReference type="Proteomes" id="UP000677228">
    <property type="component" value="Unassembled WGS sequence"/>
</dbReference>
<name>A0A815T4R9_9BILA</name>
<dbReference type="EMBL" id="CAJNOQ010022401">
    <property type="protein sequence ID" value="CAF1500727.1"/>
    <property type="molecule type" value="Genomic_DNA"/>
</dbReference>
<feature type="compositionally biased region" description="Basic and acidic residues" evidence="1">
    <location>
        <begin position="15"/>
        <end position="54"/>
    </location>
</feature>
<evidence type="ECO:0000313" key="4">
    <source>
        <dbReference type="EMBL" id="CAF4168643.1"/>
    </source>
</evidence>
<evidence type="ECO:0000313" key="3">
    <source>
        <dbReference type="EMBL" id="CAF1500727.1"/>
    </source>
</evidence>
<evidence type="ECO:0000313" key="5">
    <source>
        <dbReference type="EMBL" id="CAF4362445.1"/>
    </source>
</evidence>
<evidence type="ECO:0000313" key="2">
    <source>
        <dbReference type="EMBL" id="CAF1358278.1"/>
    </source>
</evidence>
<keyword evidence="6" id="KW-1185">Reference proteome</keyword>
<reference evidence="3" key="1">
    <citation type="submission" date="2021-02" db="EMBL/GenBank/DDBJ databases">
        <authorList>
            <person name="Nowell W R."/>
        </authorList>
    </citation>
    <scope>NUCLEOTIDE SEQUENCE</scope>
</reference>
<dbReference type="AlphaFoldDB" id="A0A815T4R9"/>
<dbReference type="EMBL" id="CAJOBC010087920">
    <property type="protein sequence ID" value="CAF4362445.1"/>
    <property type="molecule type" value="Genomic_DNA"/>
</dbReference>
<feature type="compositionally biased region" description="Basic and acidic residues" evidence="1">
    <location>
        <begin position="63"/>
        <end position="74"/>
    </location>
</feature>
<sequence length="74" mass="8526">MDSLRAGYAKVQEIGAKRKADAKEKKANDPKLPQDVRTEAALDAQKYKIHEERHAKKAQYYETKAKHDDKSDRL</sequence>
<dbReference type="Proteomes" id="UP000663829">
    <property type="component" value="Unassembled WGS sequence"/>
</dbReference>
<evidence type="ECO:0000313" key="6">
    <source>
        <dbReference type="Proteomes" id="UP000663829"/>
    </source>
</evidence>
<proteinExistence type="predicted"/>
<dbReference type="Proteomes" id="UP000682733">
    <property type="component" value="Unassembled WGS sequence"/>
</dbReference>
<gene>
    <name evidence="3" type="ORF">GPM918_LOCUS36668</name>
    <name evidence="2" type="ORF">OVA965_LOCUS31123</name>
    <name evidence="5" type="ORF">SRO942_LOCUS37414</name>
    <name evidence="4" type="ORF">TMI583_LOCUS31947</name>
</gene>
<accession>A0A815T4R9</accession>
<dbReference type="EMBL" id="CAJNOK010023138">
    <property type="protein sequence ID" value="CAF1358278.1"/>
    <property type="molecule type" value="Genomic_DNA"/>
</dbReference>